<protein>
    <submittedName>
        <fullName evidence="5">Chitin deacetylase</fullName>
    </submittedName>
</protein>
<dbReference type="EMBL" id="LGAV01000005">
    <property type="protein sequence ID" value="KOS13648.1"/>
    <property type="molecule type" value="Genomic_DNA"/>
</dbReference>
<evidence type="ECO:0000256" key="3">
    <source>
        <dbReference type="ARBA" id="ARBA00023288"/>
    </source>
</evidence>
<dbReference type="InterPro" id="IPR011330">
    <property type="entry name" value="Glyco_hydro/deAcase_b/a-brl"/>
</dbReference>
<dbReference type="GO" id="GO:0005886">
    <property type="term" value="C:plasma membrane"/>
    <property type="evidence" value="ECO:0007669"/>
    <property type="project" value="UniProtKB-SubCell"/>
</dbReference>
<dbReference type="GeneID" id="28728387"/>
<dbReference type="STRING" id="77020.A0A0M8MKZ2"/>
<organism evidence="5 6">
    <name type="scientific">Malassezia pachydermatis</name>
    <dbReference type="NCBI Taxonomy" id="77020"/>
    <lineage>
        <taxon>Eukaryota</taxon>
        <taxon>Fungi</taxon>
        <taxon>Dikarya</taxon>
        <taxon>Basidiomycota</taxon>
        <taxon>Ustilaginomycotina</taxon>
        <taxon>Malasseziomycetes</taxon>
        <taxon>Malasseziales</taxon>
        <taxon>Malasseziaceae</taxon>
        <taxon>Malassezia</taxon>
    </lineage>
</organism>
<dbReference type="PANTHER" id="PTHR43123">
    <property type="entry name" value="POLYSACCHARIDE DEACETYLASE-RELATED"/>
    <property type="match status" value="1"/>
</dbReference>
<sequence>MPYSPHETRDLVGYGRTLPHAQWPNNARVCISFVLNYEEGGENSPLEGDARAEAYLTEFGPPSGPPPEGLRNLSIESCYEYGSHRGFWRVLDLFREHNFVFTSWSVGRAVEHNPQVVGAMQEAGCEVASHAYRWIDHSKMPEEEEREHVNKAIDAIQKASPTHQPPIGWYTGRQSLQTRRIVYEEYKKRGLHKELYESDAYDEDLPYYVPAPDGTMGEHMLVIPYTLDVNDMKFCNTPGFFNSESFYQYMVDAFETLVIEGATSPRMMSIGLHCRIVGRPARAMALRRFLGYVKRRQAELEAEGSGVWVATRQQIAEHWRKTHPPTQ</sequence>
<dbReference type="OrthoDB" id="9970124at2759"/>
<reference evidence="5 6" key="1">
    <citation type="submission" date="2015-07" db="EMBL/GenBank/DDBJ databases">
        <title>Draft Genome Sequence of Malassezia furfur CBS1878 and Malassezia pachydermatis CBS1879.</title>
        <authorList>
            <person name="Triana S."/>
            <person name="Ohm R."/>
            <person name="Gonzalez A."/>
            <person name="DeCock H."/>
            <person name="Restrepo S."/>
            <person name="Celis A."/>
        </authorList>
    </citation>
    <scope>NUCLEOTIDE SEQUENCE [LARGE SCALE GENOMIC DNA]</scope>
    <source>
        <strain evidence="5 6">CBS 1879</strain>
    </source>
</reference>
<evidence type="ECO:0000313" key="6">
    <source>
        <dbReference type="Proteomes" id="UP000037751"/>
    </source>
</evidence>
<dbReference type="Pfam" id="PF01522">
    <property type="entry name" value="Polysacc_deac_1"/>
    <property type="match status" value="1"/>
</dbReference>
<keyword evidence="2" id="KW-0325">Glycoprotein</keyword>
<dbReference type="AlphaFoldDB" id="A0A0M8MKZ2"/>
<evidence type="ECO:0000313" key="5">
    <source>
        <dbReference type="EMBL" id="KOS13648.1"/>
    </source>
</evidence>
<evidence type="ECO:0000256" key="2">
    <source>
        <dbReference type="ARBA" id="ARBA00022622"/>
    </source>
</evidence>
<accession>A0A0M8MKZ2</accession>
<evidence type="ECO:0000259" key="4">
    <source>
        <dbReference type="PROSITE" id="PS51677"/>
    </source>
</evidence>
<keyword evidence="2" id="KW-0472">Membrane</keyword>
<keyword evidence="6" id="KW-1185">Reference proteome</keyword>
<dbReference type="Gene3D" id="3.20.20.370">
    <property type="entry name" value="Glycoside hydrolase/deacetylase"/>
    <property type="match status" value="1"/>
</dbReference>
<name>A0A0M8MKZ2_9BASI</name>
<comment type="subcellular location">
    <subcellularLocation>
        <location evidence="1">Cell membrane</location>
        <topology evidence="1">Lipid-anchor</topology>
        <topology evidence="1">GPI-anchor</topology>
    </subcellularLocation>
</comment>
<comment type="caution">
    <text evidence="5">The sequence shown here is derived from an EMBL/GenBank/DDBJ whole genome shotgun (WGS) entry which is preliminary data.</text>
</comment>
<keyword evidence="3" id="KW-0449">Lipoprotein</keyword>
<dbReference type="PROSITE" id="PS51677">
    <property type="entry name" value="NODB"/>
    <property type="match status" value="1"/>
</dbReference>
<dbReference type="GO" id="GO:0016810">
    <property type="term" value="F:hydrolase activity, acting on carbon-nitrogen (but not peptide) bonds"/>
    <property type="evidence" value="ECO:0007669"/>
    <property type="project" value="InterPro"/>
</dbReference>
<keyword evidence="2" id="KW-0336">GPI-anchor</keyword>
<feature type="domain" description="NodB homology" evidence="4">
    <location>
        <begin position="73"/>
        <end position="310"/>
    </location>
</feature>
<dbReference type="RefSeq" id="XP_017991280.1">
    <property type="nucleotide sequence ID" value="XM_018136512.1"/>
</dbReference>
<dbReference type="InterPro" id="IPR002509">
    <property type="entry name" value="NODB_dom"/>
</dbReference>
<dbReference type="SUPFAM" id="SSF88713">
    <property type="entry name" value="Glycoside hydrolase/deacetylase"/>
    <property type="match status" value="1"/>
</dbReference>
<dbReference type="PANTHER" id="PTHR43123:SF1">
    <property type="entry name" value="POLYSACCHARIDE DEACETYLASE-RELATED"/>
    <property type="match status" value="1"/>
</dbReference>
<evidence type="ECO:0000256" key="1">
    <source>
        <dbReference type="ARBA" id="ARBA00004609"/>
    </source>
</evidence>
<dbReference type="GO" id="GO:0098552">
    <property type="term" value="C:side of membrane"/>
    <property type="evidence" value="ECO:0007669"/>
    <property type="project" value="UniProtKB-KW"/>
</dbReference>
<proteinExistence type="predicted"/>
<dbReference type="VEuPathDB" id="FungiDB:Malapachy_2017"/>
<dbReference type="GO" id="GO:0005975">
    <property type="term" value="P:carbohydrate metabolic process"/>
    <property type="evidence" value="ECO:0007669"/>
    <property type="project" value="InterPro"/>
</dbReference>
<dbReference type="Proteomes" id="UP000037751">
    <property type="component" value="Unassembled WGS sequence"/>
</dbReference>
<gene>
    <name evidence="5" type="ORF">Malapachy_2017</name>
</gene>